<dbReference type="GO" id="GO:0003677">
    <property type="term" value="F:DNA binding"/>
    <property type="evidence" value="ECO:0007669"/>
    <property type="project" value="UniProtKB-KW"/>
</dbReference>
<dbReference type="Gene3D" id="1.10.10.10">
    <property type="entry name" value="Winged helix-like DNA-binding domain superfamily/Winged helix DNA-binding domain"/>
    <property type="match status" value="1"/>
</dbReference>
<dbReference type="InterPro" id="IPR011991">
    <property type="entry name" value="ArsR-like_HTH"/>
</dbReference>
<evidence type="ECO:0000259" key="4">
    <source>
        <dbReference type="PROSITE" id="PS50987"/>
    </source>
</evidence>
<reference evidence="6 8" key="3">
    <citation type="submission" date="2024-01" db="EMBL/GenBank/DDBJ databases">
        <title>Survival strategy associated with biotechnological potential of Virgibacillus dokdonensis T4.6 isolated from salt-fermented shrimp paste.</title>
        <authorList>
            <person name="Doan T.V."/>
            <person name="Quach N.T."/>
            <person name="Phi Q.-T."/>
        </authorList>
    </citation>
    <scope>NUCLEOTIDE SEQUENCE [LARGE SCALE GENOMIC DNA]</scope>
    <source>
        <strain evidence="6 8">T4.6</strain>
    </source>
</reference>
<evidence type="ECO:0000256" key="1">
    <source>
        <dbReference type="ARBA" id="ARBA00023015"/>
    </source>
</evidence>
<proteinExistence type="predicted"/>
<keyword evidence="1" id="KW-0805">Transcription regulation</keyword>
<gene>
    <name evidence="5" type="ORF">A21D_01591</name>
    <name evidence="6" type="ORF">V2W34_03710</name>
</gene>
<dbReference type="PROSITE" id="PS50987">
    <property type="entry name" value="HTH_ARSR_2"/>
    <property type="match status" value="1"/>
</dbReference>
<dbReference type="EMBL" id="CP018622">
    <property type="protein sequence ID" value="AUJ24672.1"/>
    <property type="molecule type" value="Genomic_DNA"/>
</dbReference>
<dbReference type="InterPro" id="IPR001845">
    <property type="entry name" value="HTH_ArsR_DNA-bd_dom"/>
</dbReference>
<keyword evidence="2" id="KW-0238">DNA-binding</keyword>
<evidence type="ECO:0000313" key="8">
    <source>
        <dbReference type="Proteomes" id="UP001356080"/>
    </source>
</evidence>
<reference evidence="5" key="1">
    <citation type="submission" date="2016-11" db="EMBL/GenBank/DDBJ databases">
        <title>Complete genome sequence of Virgibacillus dokdonensis 21D, a halophilic bacterium isolated from the deep hypersaline anoxic basin Discovery in the Mediterranean Sea.</title>
        <authorList>
            <person name="Zeaiter Z."/>
            <person name="Booth J.M."/>
            <person name="Prosdocimi E.M."/>
            <person name="Mapelli F."/>
            <person name="Fusi M."/>
            <person name="Daffonchio D."/>
            <person name="Borin S."/>
            <person name="Crotti E."/>
        </authorList>
    </citation>
    <scope>NUCLEOTIDE SEQUENCE</scope>
    <source>
        <strain evidence="5">21D</strain>
    </source>
</reference>
<dbReference type="RefSeq" id="WP_077701879.1">
    <property type="nucleotide sequence ID" value="NZ_CP018622.1"/>
</dbReference>
<reference evidence="7" key="2">
    <citation type="submission" date="2016-11" db="EMBL/GenBank/DDBJ databases">
        <title>Complete genome sequence of Virgibacillus pantothenticus 21D, a halophilic bacterium isolated from the deep hypersaline anoxic basin Discovery in the Mediterranean Sea.</title>
        <authorList>
            <person name="Zeaiter Z."/>
            <person name="Booth J.M."/>
            <person name="Prosdocimi E.M."/>
            <person name="Mapelli F."/>
            <person name="Fusi M."/>
            <person name="Daffonchio D."/>
            <person name="Borin S."/>
            <person name="Crotti E."/>
        </authorList>
    </citation>
    <scope>NUCLEOTIDE SEQUENCE [LARGE SCALE GENOMIC DNA]</scope>
    <source>
        <strain evidence="7">21D</strain>
    </source>
</reference>
<sequence>MDILQLTSRKRETYHVQLTYSLLWESALGIAAITNSKLLQTLERPEKYWDEIKNSITDELLDHLKFVEQNNTWKSLLQILHQREFADLSEFTTYVNTIDETELRFICLPFIGNDYQIYREKAAQGERSSVEKMVQATADNPFFPTYIEFMTKCDIRFLKEHLIHVMRGWYKEVLERDGTEISTILKNDYEAKKQMREKLAPEELVQWATGGVTYTPEPSVHQVLLIPQYIYRPWNIEADIERTKVFYYPVSNESITPYDKYTPNNFLVLKHKALGDEVRLRIVKLLSEENRTLQDLTDQLNIGKSTIHHHLKILRAAKLVEILHAKYGLKKDAIQLLCKELEVYLEK</sequence>
<dbReference type="SMART" id="SM00418">
    <property type="entry name" value="HTH_ARSR"/>
    <property type="match status" value="1"/>
</dbReference>
<organism evidence="5 7">
    <name type="scientific">Virgibacillus dokdonensis</name>
    <dbReference type="NCBI Taxonomy" id="302167"/>
    <lineage>
        <taxon>Bacteria</taxon>
        <taxon>Bacillati</taxon>
        <taxon>Bacillota</taxon>
        <taxon>Bacilli</taxon>
        <taxon>Bacillales</taxon>
        <taxon>Bacillaceae</taxon>
        <taxon>Virgibacillus</taxon>
    </lineage>
</organism>
<dbReference type="Pfam" id="PF01022">
    <property type="entry name" value="HTH_5"/>
    <property type="match status" value="1"/>
</dbReference>
<evidence type="ECO:0000313" key="6">
    <source>
        <dbReference type="EMBL" id="MEF2291119.1"/>
    </source>
</evidence>
<evidence type="ECO:0000313" key="7">
    <source>
        <dbReference type="Proteomes" id="UP000234237"/>
    </source>
</evidence>
<evidence type="ECO:0000256" key="2">
    <source>
        <dbReference type="ARBA" id="ARBA00023125"/>
    </source>
</evidence>
<dbReference type="STRING" id="302167.GCA_900166595_00148"/>
<evidence type="ECO:0000313" key="5">
    <source>
        <dbReference type="EMBL" id="AUJ24672.1"/>
    </source>
</evidence>
<dbReference type="PANTHER" id="PTHR33154:SF18">
    <property type="entry name" value="ARSENICAL RESISTANCE OPERON REPRESSOR"/>
    <property type="match status" value="1"/>
</dbReference>
<keyword evidence="8" id="KW-1185">Reference proteome</keyword>
<dbReference type="InterPro" id="IPR051081">
    <property type="entry name" value="HTH_MetalResp_TranReg"/>
</dbReference>
<keyword evidence="3" id="KW-0804">Transcription</keyword>
<dbReference type="PRINTS" id="PR00778">
    <property type="entry name" value="HTHARSR"/>
</dbReference>
<dbReference type="EMBL" id="JAZHPM010000005">
    <property type="protein sequence ID" value="MEF2291119.1"/>
    <property type="molecule type" value="Genomic_DNA"/>
</dbReference>
<name>A0A2K9IY77_9BACI</name>
<accession>A0A2K9IY77</accession>
<protein>
    <submittedName>
        <fullName evidence="5">Bacterial regulatory protein, arsR family</fullName>
    </submittedName>
    <submittedName>
        <fullName evidence="6">Metalloregulator ArsR/SmtB family transcription factor</fullName>
    </submittedName>
</protein>
<dbReference type="SUPFAM" id="SSF46785">
    <property type="entry name" value="Winged helix' DNA-binding domain"/>
    <property type="match status" value="1"/>
</dbReference>
<dbReference type="InterPro" id="IPR036390">
    <property type="entry name" value="WH_DNA-bd_sf"/>
</dbReference>
<dbReference type="GO" id="GO:0003700">
    <property type="term" value="F:DNA-binding transcription factor activity"/>
    <property type="evidence" value="ECO:0007669"/>
    <property type="project" value="InterPro"/>
</dbReference>
<evidence type="ECO:0000256" key="3">
    <source>
        <dbReference type="ARBA" id="ARBA00023163"/>
    </source>
</evidence>
<feature type="domain" description="HTH arsR-type" evidence="4">
    <location>
        <begin position="259"/>
        <end position="347"/>
    </location>
</feature>
<dbReference type="InterPro" id="IPR036388">
    <property type="entry name" value="WH-like_DNA-bd_sf"/>
</dbReference>
<dbReference type="PANTHER" id="PTHR33154">
    <property type="entry name" value="TRANSCRIPTIONAL REGULATOR, ARSR FAMILY"/>
    <property type="match status" value="1"/>
</dbReference>
<dbReference type="CDD" id="cd00090">
    <property type="entry name" value="HTH_ARSR"/>
    <property type="match status" value="1"/>
</dbReference>
<dbReference type="Proteomes" id="UP000234237">
    <property type="component" value="Chromosome"/>
</dbReference>
<dbReference type="Proteomes" id="UP001356080">
    <property type="component" value="Unassembled WGS sequence"/>
</dbReference>
<dbReference type="KEGG" id="vpn:A21D_01591"/>
<dbReference type="AlphaFoldDB" id="A0A2K9IY77"/>